<feature type="transmembrane region" description="Helical" evidence="11">
    <location>
        <begin position="131"/>
        <end position="149"/>
    </location>
</feature>
<evidence type="ECO:0000256" key="1">
    <source>
        <dbReference type="ARBA" id="ARBA00004141"/>
    </source>
</evidence>
<protein>
    <submittedName>
        <fullName evidence="12">Opsin-1</fullName>
    </submittedName>
</protein>
<evidence type="ECO:0000256" key="3">
    <source>
        <dbReference type="ARBA" id="ARBA00022543"/>
    </source>
</evidence>
<keyword evidence="3" id="KW-0600">Photoreceptor protein</keyword>
<evidence type="ECO:0000256" key="4">
    <source>
        <dbReference type="ARBA" id="ARBA00022606"/>
    </source>
</evidence>
<dbReference type="Proteomes" id="UP000186955">
    <property type="component" value="Unassembled WGS sequence"/>
</dbReference>
<keyword evidence="10" id="KW-0675">Receptor</keyword>
<dbReference type="GO" id="GO:0007602">
    <property type="term" value="P:phototransduction"/>
    <property type="evidence" value="ECO:0007669"/>
    <property type="project" value="UniProtKB-KW"/>
</dbReference>
<feature type="transmembrane region" description="Helical" evidence="11">
    <location>
        <begin position="48"/>
        <end position="67"/>
    </location>
</feature>
<evidence type="ECO:0000256" key="7">
    <source>
        <dbReference type="ARBA" id="ARBA00022989"/>
    </source>
</evidence>
<dbReference type="GO" id="GO:0005886">
    <property type="term" value="C:plasma membrane"/>
    <property type="evidence" value="ECO:0007669"/>
    <property type="project" value="TreeGrafter"/>
</dbReference>
<reference evidence="12 13" key="1">
    <citation type="submission" date="2016-10" db="EMBL/GenBank/DDBJ databases">
        <title>Genome sequence of the ascomycete fungus Penicillium subrubescens.</title>
        <authorList>
            <person name="De Vries R.P."/>
            <person name="Peng M."/>
            <person name="Dilokpimol A."/>
            <person name="Hilden K."/>
            <person name="Makela M.R."/>
            <person name="Grigoriev I."/>
            <person name="Riley R."/>
            <person name="Granchi Z."/>
        </authorList>
    </citation>
    <scope>NUCLEOTIDE SEQUENCE [LARGE SCALE GENOMIC DNA]</scope>
    <source>
        <strain evidence="12 13">CBS 132785</strain>
    </source>
</reference>
<dbReference type="PANTHER" id="PTHR28286">
    <property type="match status" value="1"/>
</dbReference>
<keyword evidence="4" id="KW-0716">Sensory transduction</keyword>
<dbReference type="GO" id="GO:0009881">
    <property type="term" value="F:photoreceptor activity"/>
    <property type="evidence" value="ECO:0007669"/>
    <property type="project" value="UniProtKB-KW"/>
</dbReference>
<accession>A0A1Q5SWA6</accession>
<keyword evidence="7 11" id="KW-1133">Transmembrane helix</keyword>
<feature type="transmembrane region" description="Helical" evidence="11">
    <location>
        <begin position="252"/>
        <end position="271"/>
    </location>
</feature>
<dbReference type="SMART" id="SM01021">
    <property type="entry name" value="Bac_rhodopsin"/>
    <property type="match status" value="1"/>
</dbReference>
<evidence type="ECO:0000256" key="9">
    <source>
        <dbReference type="ARBA" id="ARBA00023136"/>
    </source>
</evidence>
<keyword evidence="5 11" id="KW-0812">Transmembrane</keyword>
<evidence type="ECO:0000313" key="12">
    <source>
        <dbReference type="EMBL" id="OKO92298.1"/>
    </source>
</evidence>
<feature type="transmembrane region" description="Helical" evidence="11">
    <location>
        <begin position="156"/>
        <end position="175"/>
    </location>
</feature>
<organism evidence="12 13">
    <name type="scientific">Penicillium subrubescens</name>
    <dbReference type="NCBI Taxonomy" id="1316194"/>
    <lineage>
        <taxon>Eukaryota</taxon>
        <taxon>Fungi</taxon>
        <taxon>Dikarya</taxon>
        <taxon>Ascomycota</taxon>
        <taxon>Pezizomycotina</taxon>
        <taxon>Eurotiomycetes</taxon>
        <taxon>Eurotiomycetidae</taxon>
        <taxon>Eurotiales</taxon>
        <taxon>Aspergillaceae</taxon>
        <taxon>Penicillium</taxon>
    </lineage>
</organism>
<evidence type="ECO:0000256" key="6">
    <source>
        <dbReference type="ARBA" id="ARBA00022925"/>
    </source>
</evidence>
<name>A0A1Q5SWA6_9EURO</name>
<evidence type="ECO:0000313" key="13">
    <source>
        <dbReference type="Proteomes" id="UP000186955"/>
    </source>
</evidence>
<proteinExistence type="inferred from homology"/>
<dbReference type="GO" id="GO:0005783">
    <property type="term" value="C:endoplasmic reticulum"/>
    <property type="evidence" value="ECO:0007669"/>
    <property type="project" value="TreeGrafter"/>
</dbReference>
<comment type="subcellular location">
    <subcellularLocation>
        <location evidence="1">Membrane</location>
        <topology evidence="1">Multi-pass membrane protein</topology>
    </subcellularLocation>
</comment>
<dbReference type="SUPFAM" id="SSF81321">
    <property type="entry name" value="Family A G protein-coupled receptor-like"/>
    <property type="match status" value="1"/>
</dbReference>
<evidence type="ECO:0000256" key="10">
    <source>
        <dbReference type="ARBA" id="ARBA00023170"/>
    </source>
</evidence>
<feature type="transmembrane region" description="Helical" evidence="11">
    <location>
        <begin position="76"/>
        <end position="95"/>
    </location>
</feature>
<comment type="similarity">
    <text evidence="2">Belongs to the archaeal/bacterial/fungal opsin family.</text>
</comment>
<keyword evidence="8" id="KW-0157">Chromophore</keyword>
<keyword evidence="9 11" id="KW-0472">Membrane</keyword>
<dbReference type="Gene3D" id="1.20.1070.10">
    <property type="entry name" value="Rhodopsin 7-helix transmembrane proteins"/>
    <property type="match status" value="1"/>
</dbReference>
<gene>
    <name evidence="12" type="ORF">PENSUB_12860</name>
</gene>
<dbReference type="PRINTS" id="PR00251">
    <property type="entry name" value="BACTRLOPSIN"/>
</dbReference>
<keyword evidence="6" id="KW-0681">Retinal protein</keyword>
<dbReference type="PANTHER" id="PTHR28286:SF2">
    <property type="entry name" value="BACTERIORHODOPSIN _OPSIN, NOPA (EUROFUNG)"/>
    <property type="match status" value="1"/>
</dbReference>
<evidence type="ECO:0000256" key="5">
    <source>
        <dbReference type="ARBA" id="ARBA00022692"/>
    </source>
</evidence>
<dbReference type="InterPro" id="IPR001425">
    <property type="entry name" value="Arc/bac/fun_rhodopsins"/>
</dbReference>
<dbReference type="AlphaFoldDB" id="A0A1Q5SWA6"/>
<dbReference type="STRING" id="1316194.A0A1Q5SWA6"/>
<comment type="caution">
    <text evidence="12">The sequence shown here is derived from an EMBL/GenBank/DDBJ whole genome shotgun (WGS) entry which is preliminary data.</text>
</comment>
<dbReference type="OrthoDB" id="10261467at2759"/>
<dbReference type="CDD" id="cd15028">
    <property type="entry name" value="7tm_Opsin-1_euk"/>
    <property type="match status" value="1"/>
</dbReference>
<feature type="transmembrane region" description="Helical" evidence="11">
    <location>
        <begin position="181"/>
        <end position="197"/>
    </location>
</feature>
<sequence length="306" mass="33190">MMVPNEFDFFPKATGTLPITTPTSVAPIPTVIPSVPIFQDLHDTGKRTLWVVTVLMGVSSLVFYALAARAPLSKRVFHTLTALTTTLSFITYLALSTGQGISYKSAHITHHHKHVPNTTDIYLRQVLWLRYINWALSTPLILTNFALVSGLPGGHLFAAIAANFVMLAAGVLGSFAGHTKVRWVWLVISCLAYLVLVHHGGFHAQRAAGNKDVRTKRFFAALSGLAFFAFALFPISLAAGSLALKISVDVETVLLAIQDIFTQGLLGYWLLVQHDSAQGITLYVDGFWSSGVGNEGAIRITEEDGA</sequence>
<dbReference type="Pfam" id="PF01036">
    <property type="entry name" value="Bac_rhodopsin"/>
    <property type="match status" value="1"/>
</dbReference>
<evidence type="ECO:0000256" key="2">
    <source>
        <dbReference type="ARBA" id="ARBA00008130"/>
    </source>
</evidence>
<dbReference type="EMBL" id="MNBE01000742">
    <property type="protein sequence ID" value="OKO92298.1"/>
    <property type="molecule type" value="Genomic_DNA"/>
</dbReference>
<evidence type="ECO:0000256" key="8">
    <source>
        <dbReference type="ARBA" id="ARBA00022991"/>
    </source>
</evidence>
<evidence type="ECO:0000256" key="11">
    <source>
        <dbReference type="SAM" id="Phobius"/>
    </source>
</evidence>
<keyword evidence="13" id="KW-1185">Reference proteome</keyword>
<feature type="transmembrane region" description="Helical" evidence="11">
    <location>
        <begin position="218"/>
        <end position="240"/>
    </location>
</feature>